<dbReference type="CDD" id="cd06533">
    <property type="entry name" value="Glyco_transf_WecG_TagA"/>
    <property type="match status" value="1"/>
</dbReference>
<evidence type="ECO:0000313" key="3">
    <source>
        <dbReference type="EMBL" id="MBE0347448.1"/>
    </source>
</evidence>
<dbReference type="Proteomes" id="UP000660708">
    <property type="component" value="Unassembled WGS sequence"/>
</dbReference>
<dbReference type="InterPro" id="IPR004629">
    <property type="entry name" value="WecG_TagA_CpsF"/>
</dbReference>
<name>A0A8I0T5N5_9GAMM</name>
<evidence type="ECO:0008006" key="5">
    <source>
        <dbReference type="Google" id="ProtNLM"/>
    </source>
</evidence>
<dbReference type="AlphaFoldDB" id="A0A8I0T5N5"/>
<accession>A0A8I0T5N5</accession>
<sequence>MGNPLVRDNVSIPKVDNFRSPCSKSGLFDYLQLHSLTGLKAEDPQALLNKQVQQSVLADLVMVFKILICRLLYSGKTLDHTSRPVFGLSFSNCQMEEAVSWVLDSTASQTCRTAFFINANSINLAAENSALRSALKSSNRNFIDGSGMRLAVRKVGVQLADNCNGTDMLPQLCERMEASGKSVFLLGAKPGVAEKAAQSLRQTYPNLRIVGSHHGYFDDDEAVIAQINQSKADIVLVALGSPRQEIWVDSNKHKLEASCALAVGGLFDFFSGDVPRAPLWLRELGLEWVWRLIQQPKAKFHRYVIGNPIFLFRVYILNQALRGL</sequence>
<gene>
    <name evidence="3" type="ORF">PPEP_a1907</name>
</gene>
<dbReference type="PANTHER" id="PTHR34136:SF1">
    <property type="entry name" value="UDP-N-ACETYL-D-MANNOSAMINURONIC ACID TRANSFERASE"/>
    <property type="match status" value="1"/>
</dbReference>
<keyword evidence="4" id="KW-1185">Reference proteome</keyword>
<evidence type="ECO:0000256" key="1">
    <source>
        <dbReference type="ARBA" id="ARBA00022676"/>
    </source>
</evidence>
<dbReference type="Pfam" id="PF03808">
    <property type="entry name" value="Glyco_tran_WecG"/>
    <property type="match status" value="1"/>
</dbReference>
<reference evidence="3 4" key="1">
    <citation type="submission" date="2015-06" db="EMBL/GenBank/DDBJ databases">
        <title>Genome sequence of Pseudoalteromonas peptidolytica.</title>
        <authorList>
            <person name="Xie B.-B."/>
            <person name="Rong J.-C."/>
            <person name="Qin Q.-L."/>
            <person name="Zhang Y.-Z."/>
        </authorList>
    </citation>
    <scope>NUCLEOTIDE SEQUENCE [LARGE SCALE GENOMIC DNA]</scope>
    <source>
        <strain evidence="3 4">F12-50-A1</strain>
    </source>
</reference>
<organism evidence="3 4">
    <name type="scientific">Pseudoalteromonas peptidolytica F12-50-A1</name>
    <dbReference type="NCBI Taxonomy" id="1315280"/>
    <lineage>
        <taxon>Bacteria</taxon>
        <taxon>Pseudomonadati</taxon>
        <taxon>Pseudomonadota</taxon>
        <taxon>Gammaproteobacteria</taxon>
        <taxon>Alteromonadales</taxon>
        <taxon>Pseudoalteromonadaceae</taxon>
        <taxon>Pseudoalteromonas</taxon>
    </lineage>
</organism>
<dbReference type="NCBIfam" id="TIGR00696">
    <property type="entry name" value="wecG_tagA_cpsF"/>
    <property type="match status" value="1"/>
</dbReference>
<evidence type="ECO:0000313" key="4">
    <source>
        <dbReference type="Proteomes" id="UP000660708"/>
    </source>
</evidence>
<keyword evidence="2" id="KW-0808">Transferase</keyword>
<dbReference type="EMBL" id="AQHF01000026">
    <property type="protein sequence ID" value="MBE0347448.1"/>
    <property type="molecule type" value="Genomic_DNA"/>
</dbReference>
<keyword evidence="1" id="KW-0328">Glycosyltransferase</keyword>
<comment type="caution">
    <text evidence="3">The sequence shown here is derived from an EMBL/GenBank/DDBJ whole genome shotgun (WGS) entry which is preliminary data.</text>
</comment>
<dbReference type="GO" id="GO:0016758">
    <property type="term" value="F:hexosyltransferase activity"/>
    <property type="evidence" value="ECO:0007669"/>
    <property type="project" value="TreeGrafter"/>
</dbReference>
<evidence type="ECO:0000256" key="2">
    <source>
        <dbReference type="ARBA" id="ARBA00022679"/>
    </source>
</evidence>
<protein>
    <recommendedName>
        <fullName evidence="5">WecB/TagA/CpsF family glycosyltransferase</fullName>
    </recommendedName>
</protein>
<proteinExistence type="predicted"/>
<dbReference type="PANTHER" id="PTHR34136">
    <property type="match status" value="1"/>
</dbReference>